<keyword evidence="3" id="KW-1185">Reference proteome</keyword>
<feature type="region of interest" description="Disordered" evidence="1">
    <location>
        <begin position="52"/>
        <end position="76"/>
    </location>
</feature>
<sequence length="76" mass="8597">MIVLGDARAQLALKNRGDWSRDRVGRRSSLRAAAPTGECVVGEKEGRLTSSGIESQLDLYSPHMTRRRRRNTYPLR</sequence>
<name>A0AAV7X283_PLEWA</name>
<proteinExistence type="predicted"/>
<reference evidence="2" key="1">
    <citation type="journal article" date="2022" name="bioRxiv">
        <title>Sequencing and chromosome-scale assembly of the giantPleurodeles waltlgenome.</title>
        <authorList>
            <person name="Brown T."/>
            <person name="Elewa A."/>
            <person name="Iarovenko S."/>
            <person name="Subramanian E."/>
            <person name="Araus A.J."/>
            <person name="Petzold A."/>
            <person name="Susuki M."/>
            <person name="Suzuki K.-i.T."/>
            <person name="Hayashi T."/>
            <person name="Toyoda A."/>
            <person name="Oliveira C."/>
            <person name="Osipova E."/>
            <person name="Leigh N.D."/>
            <person name="Simon A."/>
            <person name="Yun M.H."/>
        </authorList>
    </citation>
    <scope>NUCLEOTIDE SEQUENCE</scope>
    <source>
        <strain evidence="2">20211129_DDA</strain>
        <tissue evidence="2">Liver</tissue>
    </source>
</reference>
<accession>A0AAV7X283</accession>
<organism evidence="2 3">
    <name type="scientific">Pleurodeles waltl</name>
    <name type="common">Iberian ribbed newt</name>
    <dbReference type="NCBI Taxonomy" id="8319"/>
    <lineage>
        <taxon>Eukaryota</taxon>
        <taxon>Metazoa</taxon>
        <taxon>Chordata</taxon>
        <taxon>Craniata</taxon>
        <taxon>Vertebrata</taxon>
        <taxon>Euteleostomi</taxon>
        <taxon>Amphibia</taxon>
        <taxon>Batrachia</taxon>
        <taxon>Caudata</taxon>
        <taxon>Salamandroidea</taxon>
        <taxon>Salamandridae</taxon>
        <taxon>Pleurodelinae</taxon>
        <taxon>Pleurodeles</taxon>
    </lineage>
</organism>
<evidence type="ECO:0000256" key="1">
    <source>
        <dbReference type="SAM" id="MobiDB-lite"/>
    </source>
</evidence>
<feature type="compositionally biased region" description="Basic residues" evidence="1">
    <location>
        <begin position="64"/>
        <end position="76"/>
    </location>
</feature>
<evidence type="ECO:0000313" key="2">
    <source>
        <dbReference type="EMBL" id="KAJ1219266.1"/>
    </source>
</evidence>
<comment type="caution">
    <text evidence="2">The sequence shown here is derived from an EMBL/GenBank/DDBJ whole genome shotgun (WGS) entry which is preliminary data.</text>
</comment>
<evidence type="ECO:0000313" key="3">
    <source>
        <dbReference type="Proteomes" id="UP001066276"/>
    </source>
</evidence>
<gene>
    <name evidence="2" type="ORF">NDU88_006835</name>
</gene>
<dbReference type="EMBL" id="JANPWB010000001">
    <property type="protein sequence ID" value="KAJ1219266.1"/>
    <property type="molecule type" value="Genomic_DNA"/>
</dbReference>
<dbReference type="Proteomes" id="UP001066276">
    <property type="component" value="Chromosome 1_1"/>
</dbReference>
<protein>
    <submittedName>
        <fullName evidence="2">Uncharacterized protein</fullName>
    </submittedName>
</protein>
<dbReference type="AlphaFoldDB" id="A0AAV7X283"/>